<dbReference type="OrthoDB" id="9803036at2"/>
<protein>
    <recommendedName>
        <fullName evidence="3">Anhydrase</fullName>
    </recommendedName>
</protein>
<dbReference type="PANTHER" id="PTHR13061">
    <property type="entry name" value="DYNACTIN SUBUNIT P25"/>
    <property type="match status" value="1"/>
</dbReference>
<proteinExistence type="predicted"/>
<dbReference type="Pfam" id="PF00132">
    <property type="entry name" value="Hexapep"/>
    <property type="match status" value="1"/>
</dbReference>
<dbReference type="Proteomes" id="UP000037109">
    <property type="component" value="Unassembled WGS sequence"/>
</dbReference>
<dbReference type="PANTHER" id="PTHR13061:SF29">
    <property type="entry name" value="GAMMA CARBONIC ANHYDRASE-LIKE 1, MITOCHONDRIAL-RELATED"/>
    <property type="match status" value="1"/>
</dbReference>
<dbReference type="InterPro" id="IPR011004">
    <property type="entry name" value="Trimer_LpxA-like_sf"/>
</dbReference>
<sequence>MIEQLKGRVPSIHAETMIHDSAQVIGDVRIAKNVSVWPQSVLRADDDNFIEIGEGSNIQDGCICHVTPEAPLRIGKMVTVGHGAILHACTIEDGALIGIGSIILDGAVIEKGAQVGAGALVPPGKVIPKGSLAVGVPAKIVRELTENEIHDLEKNAEEYIELWKRDYREESEEIL</sequence>
<dbReference type="InterPro" id="IPR047324">
    <property type="entry name" value="LbH_gamma_CA-like"/>
</dbReference>
<dbReference type="SUPFAM" id="SSF51161">
    <property type="entry name" value="Trimeric LpxA-like enzymes"/>
    <property type="match status" value="1"/>
</dbReference>
<evidence type="ECO:0000313" key="1">
    <source>
        <dbReference type="EMBL" id="KON87929.1"/>
    </source>
</evidence>
<name>A0A0M0GDH8_SPOGL</name>
<dbReference type="Gene3D" id="2.160.10.10">
    <property type="entry name" value="Hexapeptide repeat proteins"/>
    <property type="match status" value="1"/>
</dbReference>
<gene>
    <name evidence="1" type="ORF">AF332_14580</name>
</gene>
<dbReference type="AlphaFoldDB" id="A0A0M0GDH8"/>
<dbReference type="CDD" id="cd04645">
    <property type="entry name" value="LbH_gamma_CA_like"/>
    <property type="match status" value="1"/>
</dbReference>
<dbReference type="PATRIC" id="fig|1459.3.peg.3151"/>
<dbReference type="STRING" id="1459.AF332_14580"/>
<dbReference type="InterPro" id="IPR001451">
    <property type="entry name" value="Hexapep"/>
</dbReference>
<evidence type="ECO:0008006" key="3">
    <source>
        <dbReference type="Google" id="ProtNLM"/>
    </source>
</evidence>
<dbReference type="EMBL" id="LGUF01000007">
    <property type="protein sequence ID" value="KON87929.1"/>
    <property type="molecule type" value="Genomic_DNA"/>
</dbReference>
<evidence type="ECO:0000313" key="2">
    <source>
        <dbReference type="Proteomes" id="UP000037109"/>
    </source>
</evidence>
<comment type="caution">
    <text evidence="1">The sequence shown here is derived from an EMBL/GenBank/DDBJ whole genome shotgun (WGS) entry which is preliminary data.</text>
</comment>
<keyword evidence="2" id="KW-1185">Reference proteome</keyword>
<dbReference type="InterPro" id="IPR050484">
    <property type="entry name" value="Transf_Hexapept/Carb_Anhydrase"/>
</dbReference>
<reference evidence="2" key="1">
    <citation type="submission" date="2015-07" db="EMBL/GenBank/DDBJ databases">
        <title>Fjat-10036 dsm4.</title>
        <authorList>
            <person name="Liu B."/>
            <person name="Wang J."/>
            <person name="Zhu Y."/>
            <person name="Liu G."/>
            <person name="Chen Q."/>
            <person name="Chen Z."/>
            <person name="Lan J."/>
            <person name="Che J."/>
            <person name="Ge C."/>
            <person name="Shi H."/>
            <person name="Pan Z."/>
            <person name="Liu X."/>
        </authorList>
    </citation>
    <scope>NUCLEOTIDE SEQUENCE [LARGE SCALE GENOMIC DNA]</scope>
    <source>
        <strain evidence="2">DSM 4</strain>
    </source>
</reference>
<organism evidence="1 2">
    <name type="scientific">Sporosarcina globispora</name>
    <name type="common">Bacillus globisporus</name>
    <dbReference type="NCBI Taxonomy" id="1459"/>
    <lineage>
        <taxon>Bacteria</taxon>
        <taxon>Bacillati</taxon>
        <taxon>Bacillota</taxon>
        <taxon>Bacilli</taxon>
        <taxon>Bacillales</taxon>
        <taxon>Caryophanaceae</taxon>
        <taxon>Sporosarcina</taxon>
    </lineage>
</organism>
<accession>A0A0M0GDH8</accession>
<dbReference type="RefSeq" id="WP_053435284.1">
    <property type="nucleotide sequence ID" value="NZ_LGUF01000007.1"/>
</dbReference>